<keyword evidence="2" id="KW-1185">Reference proteome</keyword>
<gene>
    <name evidence="1" type="ORF">BOKJ2_LOCUS2961</name>
</gene>
<protein>
    <submittedName>
        <fullName evidence="1">Uncharacterized protein</fullName>
    </submittedName>
</protein>
<dbReference type="AlphaFoldDB" id="A0A811K2E6"/>
<dbReference type="Proteomes" id="UP000614601">
    <property type="component" value="Unassembled WGS sequence"/>
</dbReference>
<dbReference type="EMBL" id="CAJFDH010000002">
    <property type="protein sequence ID" value="CAD5209985.1"/>
    <property type="molecule type" value="Genomic_DNA"/>
</dbReference>
<evidence type="ECO:0000313" key="2">
    <source>
        <dbReference type="Proteomes" id="UP000614601"/>
    </source>
</evidence>
<dbReference type="EMBL" id="CAJFCW020000002">
    <property type="protein sequence ID" value="CAG9090504.1"/>
    <property type="molecule type" value="Genomic_DNA"/>
</dbReference>
<organism evidence="1 2">
    <name type="scientific">Bursaphelenchus okinawaensis</name>
    <dbReference type="NCBI Taxonomy" id="465554"/>
    <lineage>
        <taxon>Eukaryota</taxon>
        <taxon>Metazoa</taxon>
        <taxon>Ecdysozoa</taxon>
        <taxon>Nematoda</taxon>
        <taxon>Chromadorea</taxon>
        <taxon>Rhabditida</taxon>
        <taxon>Tylenchina</taxon>
        <taxon>Tylenchomorpha</taxon>
        <taxon>Aphelenchoidea</taxon>
        <taxon>Aphelenchoididae</taxon>
        <taxon>Bursaphelenchus</taxon>
    </lineage>
</organism>
<name>A0A811K2E6_9BILA</name>
<accession>A0A811K2E6</accession>
<dbReference type="Proteomes" id="UP000783686">
    <property type="component" value="Unassembled WGS sequence"/>
</dbReference>
<evidence type="ECO:0000313" key="1">
    <source>
        <dbReference type="EMBL" id="CAD5209985.1"/>
    </source>
</evidence>
<proteinExistence type="predicted"/>
<sequence length="88" mass="9815">MKSTTSRSTPNTTTVLLNERANERSRNCTFCSDCWARVGGVDDKEEARRSCCEQLGTFGGERSQSAIRSSFTDTTWSAIRRTPFVLKG</sequence>
<comment type="caution">
    <text evidence="1">The sequence shown here is derived from an EMBL/GenBank/DDBJ whole genome shotgun (WGS) entry which is preliminary data.</text>
</comment>
<reference evidence="1" key="1">
    <citation type="submission" date="2020-09" db="EMBL/GenBank/DDBJ databases">
        <authorList>
            <person name="Kikuchi T."/>
        </authorList>
    </citation>
    <scope>NUCLEOTIDE SEQUENCE</scope>
    <source>
        <strain evidence="1">SH1</strain>
    </source>
</reference>